<keyword evidence="4" id="KW-1185">Reference proteome</keyword>
<evidence type="ECO:0000313" key="4">
    <source>
        <dbReference type="Proteomes" id="UP001634394"/>
    </source>
</evidence>
<dbReference type="AlphaFoldDB" id="A0ABD3TYX5"/>
<dbReference type="SUPFAM" id="SSF57414">
    <property type="entry name" value="Hairpin loop containing domain-like"/>
    <property type="match status" value="1"/>
</dbReference>
<protein>
    <recommendedName>
        <fullName evidence="2">Apple domain-containing protein</fullName>
    </recommendedName>
</protein>
<feature type="signal peptide" evidence="1">
    <location>
        <begin position="1"/>
        <end position="19"/>
    </location>
</feature>
<dbReference type="Pfam" id="PF00024">
    <property type="entry name" value="PAN_1"/>
    <property type="match status" value="1"/>
</dbReference>
<evidence type="ECO:0000259" key="2">
    <source>
        <dbReference type="Pfam" id="PF00024"/>
    </source>
</evidence>
<comment type="caution">
    <text evidence="3">The sequence shown here is derived from an EMBL/GenBank/DDBJ whole genome shotgun (WGS) entry which is preliminary data.</text>
</comment>
<organism evidence="3 4">
    <name type="scientific">Sinanodonta woodiana</name>
    <name type="common">Chinese pond mussel</name>
    <name type="synonym">Anodonta woodiana</name>
    <dbReference type="NCBI Taxonomy" id="1069815"/>
    <lineage>
        <taxon>Eukaryota</taxon>
        <taxon>Metazoa</taxon>
        <taxon>Spiralia</taxon>
        <taxon>Lophotrochozoa</taxon>
        <taxon>Mollusca</taxon>
        <taxon>Bivalvia</taxon>
        <taxon>Autobranchia</taxon>
        <taxon>Heteroconchia</taxon>
        <taxon>Palaeoheterodonta</taxon>
        <taxon>Unionida</taxon>
        <taxon>Unionoidea</taxon>
        <taxon>Unionidae</taxon>
        <taxon>Unioninae</taxon>
        <taxon>Sinanodonta</taxon>
    </lineage>
</organism>
<dbReference type="Proteomes" id="UP001634394">
    <property type="component" value="Unassembled WGS sequence"/>
</dbReference>
<name>A0ABD3TYX5_SINWO</name>
<sequence>MSTFIGLTLGVLAMYLTFANNQNCFNEDNLSLGFFLQFSCFRTLYEISIIYCARECMYRQTRCKSFNYIRSALSCSLCEEDSGPFSRNLIEKPGRTHSDIAEWSKASISHEYYQVVEAERLQNTLEMEDLKQYLFTTE</sequence>
<evidence type="ECO:0000256" key="1">
    <source>
        <dbReference type="SAM" id="SignalP"/>
    </source>
</evidence>
<feature type="domain" description="Apple" evidence="2">
    <location>
        <begin position="48"/>
        <end position="95"/>
    </location>
</feature>
<proteinExistence type="predicted"/>
<dbReference type="InterPro" id="IPR003609">
    <property type="entry name" value="Pan_app"/>
</dbReference>
<accession>A0ABD3TYX5</accession>
<reference evidence="3 4" key="1">
    <citation type="submission" date="2024-11" db="EMBL/GenBank/DDBJ databases">
        <title>Chromosome-level genome assembly of the freshwater bivalve Anodonta woodiana.</title>
        <authorList>
            <person name="Chen X."/>
        </authorList>
    </citation>
    <scope>NUCLEOTIDE SEQUENCE [LARGE SCALE GENOMIC DNA]</scope>
    <source>
        <strain evidence="3">MN2024</strain>
        <tissue evidence="3">Gills</tissue>
    </source>
</reference>
<evidence type="ECO:0000313" key="3">
    <source>
        <dbReference type="EMBL" id="KAL3842364.1"/>
    </source>
</evidence>
<dbReference type="EMBL" id="JBJQND010000017">
    <property type="protein sequence ID" value="KAL3842364.1"/>
    <property type="molecule type" value="Genomic_DNA"/>
</dbReference>
<feature type="chain" id="PRO_5044894277" description="Apple domain-containing protein" evidence="1">
    <location>
        <begin position="20"/>
        <end position="138"/>
    </location>
</feature>
<gene>
    <name evidence="3" type="ORF">ACJMK2_020387</name>
</gene>
<keyword evidence="1" id="KW-0732">Signal</keyword>